<keyword evidence="8" id="KW-1185">Reference proteome</keyword>
<feature type="compositionally biased region" description="Basic and acidic residues" evidence="6">
    <location>
        <begin position="257"/>
        <end position="268"/>
    </location>
</feature>
<feature type="region of interest" description="Disordered" evidence="6">
    <location>
        <begin position="856"/>
        <end position="949"/>
    </location>
</feature>
<dbReference type="Proteomes" id="UP000069940">
    <property type="component" value="Unassembled WGS sequence"/>
</dbReference>
<feature type="region of interest" description="Disordered" evidence="6">
    <location>
        <begin position="722"/>
        <end position="769"/>
    </location>
</feature>
<protein>
    <recommendedName>
        <fullName evidence="9">Ensconsin</fullName>
    </recommendedName>
</protein>
<feature type="region of interest" description="Disordered" evidence="6">
    <location>
        <begin position="57"/>
        <end position="79"/>
    </location>
</feature>
<feature type="region of interest" description="Disordered" evidence="6">
    <location>
        <begin position="1177"/>
        <end position="1202"/>
    </location>
</feature>
<sequence length="1314" mass="145709">MGVDMNDSTEQLERIPSTTLEMLRGILVKSLSRENLSLTDQQKLLATRKDRHVSFEVAGNRDATGQKQSRPSSANKDVRPHSMHLHTLHWFACVGEDYDSNNGYGNDEDLQKEREERIKQIKERQNEERQRKLEELKAQALAAQKFREQKEEERRRRMEDLRRRENDRRSQVEERRRAIQEADNERRQYILQKNQERDQRMETKRRNERSSIQFAFGSSTPRMIDTTDSGMCSSFWANRRATSITNVAYTGVPLTRRSSERELTDGSSKKRATSASGLDRSTDDMRRMSSSMYEVFNWASTSECPKKLTLSLAGSSINIDEPPSKAERAAAAAAAAAMRKDDSGDMSYQRTVNRRKTDLMPTIPSPRDSSRSSLGTHTPRTPGRAFSMTRLDQLAQPRRRNGEHISAIIERERRQAHEIENLARLSLSSSRSSPTADGGASSKRMSRSMSQLASSSSSKYRHPSQESPHSASRPGRKSSFNSSLGDSSSLMGAGRLDTSKSMSQLNTAGRVSRLTKTERLRQQIREQLNGSASTSSTTAAEKPPLPKTPAANNTSSTSLERKRSQSGASTPARPPTAPDGSSAAKRHHTPVVDKQRLGGSGTGSARGTPKASSTPLQSPGPEKANRTMQDSLPKQQPQKKQPADDHSQQQQPQLLVKEGSSVSAKSSTEEKVEVVLQQQQQQQESQEEVVVQSSDVTTVVETVEQQQQVVVVCETKVVEEVHAEEEKIEQPPQAMEVSSHEEKRDEMKDSTVAGNKLEPNQAIDGSNGDLMTASMIAKRINTEEEAKAALAERRRLAREEAERQAELERQRIAAEEEAEHQRQLEEEERLRKLEEETIRLAEEQRRLEEERLQQAIQEAQKREEEERQRREEEARQKVEREEAEKKAREEAERQRIEMAERLKKEEKEREERRKRVEAIMSRTRAKGSANNTPTKQSEDNKENAMSKSVIVTSSTASTTVDQTMSMTESMLGSIEQQQQQQSETVEAIPQIPPVNEENTDSLVQGVQSLSLTEGDQQNQENNNSNSSSNSSSNDNSLVSNNNNNANAAAEYERSVTEKENLLLGSFNNNLNSSNATSNGGSDNGSSQQPLSLEETTSAAPTTNGTKSGATTIAETTELIIEDAIMSSGQTNGHKNGSIDNVFTQNTPAVDDAASAKFLAHFDTNNSQPLDFALSSAADGVESSDNHNQLDSTTSTSTTTTTTTGTTVVGQLLDFSSFQSLPDEAVVAQPQTVVPHDDDDPFNLINIDNNNSSSNSHADHLLIDSSSNGTSTPFSNPLFASSDANLISNSNFLNNNSTRLVATSDSQDNRDLSLL</sequence>
<feature type="compositionally biased region" description="Basic and acidic residues" evidence="6">
    <location>
        <begin position="738"/>
        <end position="749"/>
    </location>
</feature>
<feature type="compositionally biased region" description="Low complexity" evidence="6">
    <location>
        <begin position="424"/>
        <end position="433"/>
    </location>
</feature>
<feature type="compositionally biased region" description="Polar residues" evidence="6">
    <location>
        <begin position="499"/>
        <end position="509"/>
    </location>
</feature>
<feature type="region of interest" description="Disordered" evidence="6">
    <location>
        <begin position="336"/>
        <end position="407"/>
    </location>
</feature>
<name>A0ABM1Z063_AEDAL</name>
<feature type="compositionally biased region" description="Basic and acidic residues" evidence="6">
    <location>
        <begin position="515"/>
        <end position="524"/>
    </location>
</feature>
<feature type="compositionally biased region" description="Low complexity" evidence="6">
    <location>
        <begin position="531"/>
        <end position="540"/>
    </location>
</feature>
<keyword evidence="5" id="KW-0206">Cytoskeleton</keyword>
<feature type="compositionally biased region" description="Low complexity" evidence="6">
    <location>
        <begin position="447"/>
        <end position="458"/>
    </location>
</feature>
<accession>A0ABM1Z063</accession>
<proteinExistence type="inferred from homology"/>
<evidence type="ECO:0008006" key="9">
    <source>
        <dbReference type="Google" id="ProtNLM"/>
    </source>
</evidence>
<dbReference type="Pfam" id="PF05672">
    <property type="entry name" value="MAP7"/>
    <property type="match status" value="1"/>
</dbReference>
<feature type="compositionally biased region" description="Low complexity" evidence="6">
    <location>
        <begin position="1191"/>
        <end position="1202"/>
    </location>
</feature>
<dbReference type="EnsemblMetazoa" id="AALFPA23_013738.R19915">
    <property type="protein sequence ID" value="AALFPA23_013738.P19915"/>
    <property type="gene ID" value="AALFPA23_013738"/>
</dbReference>
<evidence type="ECO:0000313" key="8">
    <source>
        <dbReference type="Proteomes" id="UP000069940"/>
    </source>
</evidence>
<evidence type="ECO:0000256" key="4">
    <source>
        <dbReference type="ARBA" id="ARBA00023054"/>
    </source>
</evidence>
<dbReference type="PANTHER" id="PTHR15073">
    <property type="entry name" value="MICROTUBULE-ASSOCIATED PROTEIN"/>
    <property type="match status" value="1"/>
</dbReference>
<dbReference type="GeneID" id="109431907"/>
<keyword evidence="4" id="KW-0175">Coiled coil</keyword>
<dbReference type="InterPro" id="IPR051483">
    <property type="entry name" value="MAP7_domain-containing"/>
</dbReference>
<evidence type="ECO:0000256" key="1">
    <source>
        <dbReference type="ARBA" id="ARBA00004245"/>
    </source>
</evidence>
<feature type="compositionally biased region" description="Basic and acidic residues" evidence="6">
    <location>
        <begin position="859"/>
        <end position="917"/>
    </location>
</feature>
<evidence type="ECO:0000256" key="6">
    <source>
        <dbReference type="SAM" id="MobiDB-lite"/>
    </source>
</evidence>
<dbReference type="InterPro" id="IPR008604">
    <property type="entry name" value="MAP7_fam"/>
</dbReference>
<feature type="region of interest" description="Disordered" evidence="6">
    <location>
        <begin position="1065"/>
        <end position="1110"/>
    </location>
</feature>
<comment type="similarity">
    <text evidence="2">Belongs to the MAP7 family.</text>
</comment>
<feature type="region of interest" description="Disordered" evidence="6">
    <location>
        <begin position="423"/>
        <end position="691"/>
    </location>
</feature>
<reference evidence="8" key="1">
    <citation type="journal article" date="2015" name="Proc. Natl. Acad. Sci. U.S.A.">
        <title>Genome sequence of the Asian Tiger mosquito, Aedes albopictus, reveals insights into its biology, genetics, and evolution.</title>
        <authorList>
            <person name="Chen X.G."/>
            <person name="Jiang X."/>
            <person name="Gu J."/>
            <person name="Xu M."/>
            <person name="Wu Y."/>
            <person name="Deng Y."/>
            <person name="Zhang C."/>
            <person name="Bonizzoni M."/>
            <person name="Dermauw W."/>
            <person name="Vontas J."/>
            <person name="Armbruster P."/>
            <person name="Huang X."/>
            <person name="Yang Y."/>
            <person name="Zhang H."/>
            <person name="He W."/>
            <person name="Peng H."/>
            <person name="Liu Y."/>
            <person name="Wu K."/>
            <person name="Chen J."/>
            <person name="Lirakis M."/>
            <person name="Topalis P."/>
            <person name="Van Leeuwen T."/>
            <person name="Hall A.B."/>
            <person name="Jiang X."/>
            <person name="Thorpe C."/>
            <person name="Mueller R.L."/>
            <person name="Sun C."/>
            <person name="Waterhouse R.M."/>
            <person name="Yan G."/>
            <person name="Tu Z.J."/>
            <person name="Fang X."/>
            <person name="James A.A."/>
        </authorList>
    </citation>
    <scope>NUCLEOTIDE SEQUENCE [LARGE SCALE GENOMIC DNA]</scope>
    <source>
        <strain evidence="8">Foshan</strain>
    </source>
</reference>
<comment type="subcellular location">
    <subcellularLocation>
        <location evidence="1">Cytoplasm</location>
        <location evidence="1">Cytoskeleton</location>
    </subcellularLocation>
</comment>
<feature type="compositionally biased region" description="Low complexity" evidence="6">
    <location>
        <begin position="478"/>
        <end position="489"/>
    </location>
</feature>
<feature type="compositionally biased region" description="Low complexity" evidence="6">
    <location>
        <begin position="674"/>
        <end position="691"/>
    </location>
</feature>
<feature type="region of interest" description="Disordered" evidence="6">
    <location>
        <begin position="793"/>
        <end position="828"/>
    </location>
</feature>
<evidence type="ECO:0000256" key="3">
    <source>
        <dbReference type="ARBA" id="ARBA00022490"/>
    </source>
</evidence>
<feature type="compositionally biased region" description="Low complexity" evidence="6">
    <location>
        <begin position="1021"/>
        <end position="1042"/>
    </location>
</feature>
<keyword evidence="3" id="KW-0963">Cytoplasm</keyword>
<feature type="region of interest" description="Disordered" evidence="6">
    <location>
        <begin position="1013"/>
        <end position="1042"/>
    </location>
</feature>
<feature type="compositionally biased region" description="Low complexity" evidence="6">
    <location>
        <begin position="1065"/>
        <end position="1086"/>
    </location>
</feature>
<dbReference type="PANTHER" id="PTHR15073:SF18">
    <property type="entry name" value="ENSCONSIN, ISOFORM F"/>
    <property type="match status" value="1"/>
</dbReference>
<feature type="compositionally biased region" description="Polar residues" evidence="6">
    <location>
        <begin position="63"/>
        <end position="75"/>
    </location>
</feature>
<evidence type="ECO:0000313" key="7">
    <source>
        <dbReference type="EnsemblMetazoa" id="AALFPA23_013738.P19915"/>
    </source>
</evidence>
<reference evidence="7" key="2">
    <citation type="submission" date="2025-05" db="UniProtKB">
        <authorList>
            <consortium name="EnsemblMetazoa"/>
        </authorList>
    </citation>
    <scope>IDENTIFICATION</scope>
    <source>
        <strain evidence="7">Foshan</strain>
    </source>
</reference>
<evidence type="ECO:0000256" key="5">
    <source>
        <dbReference type="ARBA" id="ARBA00023212"/>
    </source>
</evidence>
<feature type="region of interest" description="Disordered" evidence="6">
    <location>
        <begin position="257"/>
        <end position="285"/>
    </location>
</feature>
<feature type="region of interest" description="Disordered" evidence="6">
    <location>
        <begin position="145"/>
        <end position="209"/>
    </location>
</feature>
<organism evidence="7 8">
    <name type="scientific">Aedes albopictus</name>
    <name type="common">Asian tiger mosquito</name>
    <name type="synonym">Stegomyia albopicta</name>
    <dbReference type="NCBI Taxonomy" id="7160"/>
    <lineage>
        <taxon>Eukaryota</taxon>
        <taxon>Metazoa</taxon>
        <taxon>Ecdysozoa</taxon>
        <taxon>Arthropoda</taxon>
        <taxon>Hexapoda</taxon>
        <taxon>Insecta</taxon>
        <taxon>Pterygota</taxon>
        <taxon>Neoptera</taxon>
        <taxon>Endopterygota</taxon>
        <taxon>Diptera</taxon>
        <taxon>Nematocera</taxon>
        <taxon>Culicoidea</taxon>
        <taxon>Culicidae</taxon>
        <taxon>Culicinae</taxon>
        <taxon>Aedini</taxon>
        <taxon>Aedes</taxon>
        <taxon>Stegomyia</taxon>
    </lineage>
</organism>
<feature type="compositionally biased region" description="Polar residues" evidence="6">
    <location>
        <begin position="1087"/>
        <end position="1108"/>
    </location>
</feature>
<dbReference type="RefSeq" id="XP_062698141.1">
    <property type="nucleotide sequence ID" value="XM_062842157.1"/>
</dbReference>
<evidence type="ECO:0000256" key="2">
    <source>
        <dbReference type="ARBA" id="ARBA00007525"/>
    </source>
</evidence>